<evidence type="ECO:0000313" key="8">
    <source>
        <dbReference type="Proteomes" id="UP001169027"/>
    </source>
</evidence>
<name>A0ABT8SEX9_9BURK</name>
<evidence type="ECO:0000256" key="5">
    <source>
        <dbReference type="SAM" id="SignalP"/>
    </source>
</evidence>
<feature type="transmembrane region" description="Helical" evidence="4">
    <location>
        <begin position="487"/>
        <end position="509"/>
    </location>
</feature>
<gene>
    <name evidence="7" type="ORF">Q2T77_35060</name>
</gene>
<evidence type="ECO:0000256" key="2">
    <source>
        <dbReference type="ARBA" id="ARBA00022475"/>
    </source>
</evidence>
<sequence>MSRLWVVWLIAFLHGLASDAQAGVMTRASLQQRLPAPLVVGERDAQLPVWPIFRQDATATALAGYVFESIDFAAIPGFSGTPFNLLVALDPKGGFLDVQVLSQHEPVFLEGLGEAPLIRFAGQYQGLSLRQNIKIGSNANRGEERGSANVYIDGVAKATASVRILNQSLLSAALHVARARLGFAPGRDPALVARLRRDTYAPMHWDALLKAGLIRHARITLGTVEKAFEGSGVEQPMAGAAGETFCDLYVAYLNAPPVGRNLLSDAGWQHLLGRIDDGDHALLVIASGPYTFVGDKFVRGAVPDRLTLKQGELPLELRDLDLDDPLALPASLRGADAKVFRVIGPAGLDPAQTLDFSLRVTRDKVMVYPERISRSFALPYTLPASQLTPPDTDSKGWHGVWRSRAWELAVLTGALALLAVVLARPRWIVATPTRLARFRTGYLVFTLGFIGWFAQGQLSIVNLTALIQSARAGRDLAFFLHDPMTVALWAFVAATLVVWGRGTFCGWLCPFGAMQELVGQAARRAGIQRFKLHRALDAKLKGVKYAVLAAIIGLAVVSPTWTDRAVEIEPFKTAITLNFVRSWPFVAWALGLLLMNAVLYKGFCRYLCPLGAGLGLLGRMRLLRWIPRRSECGTPCQTCRHRCEYQAIQPGGAIVYEECFQCLDCVAIHDSPERCAPLIALRRDRVITIRPLPASIRSDA</sequence>
<dbReference type="RefSeq" id="WP_301815898.1">
    <property type="nucleotide sequence ID" value="NZ_JAUJZH010000041.1"/>
</dbReference>
<feature type="chain" id="PRO_5046352135" evidence="5">
    <location>
        <begin position="23"/>
        <end position="700"/>
    </location>
</feature>
<reference evidence="7" key="1">
    <citation type="submission" date="2023-06" db="EMBL/GenBank/DDBJ databases">
        <authorList>
            <person name="Jiang Y."/>
            <person name="Liu Q."/>
        </authorList>
    </citation>
    <scope>NUCLEOTIDE SEQUENCE</scope>
    <source>
        <strain evidence="7">CGMCC 1.12090</strain>
    </source>
</reference>
<dbReference type="SUPFAM" id="SSF54862">
    <property type="entry name" value="4Fe-4S ferredoxins"/>
    <property type="match status" value="1"/>
</dbReference>
<dbReference type="InterPro" id="IPR011399">
    <property type="entry name" value="NosR"/>
</dbReference>
<dbReference type="InterPro" id="IPR052378">
    <property type="entry name" value="NosR_regulator"/>
</dbReference>
<keyword evidence="4" id="KW-1133">Transmembrane helix</keyword>
<dbReference type="PANTHER" id="PTHR30224">
    <property type="entry name" value="ELECTRON TRANSPORT PROTEIN"/>
    <property type="match status" value="1"/>
</dbReference>
<keyword evidence="8" id="KW-1185">Reference proteome</keyword>
<dbReference type="PIRSF" id="PIRSF036354">
    <property type="entry name" value="NosR"/>
    <property type="match status" value="1"/>
</dbReference>
<organism evidence="7 8">
    <name type="scientific">Variovorax ginsengisoli</name>
    <dbReference type="NCBI Taxonomy" id="363844"/>
    <lineage>
        <taxon>Bacteria</taxon>
        <taxon>Pseudomonadati</taxon>
        <taxon>Pseudomonadota</taxon>
        <taxon>Betaproteobacteria</taxon>
        <taxon>Burkholderiales</taxon>
        <taxon>Comamonadaceae</taxon>
        <taxon>Variovorax</taxon>
    </lineage>
</organism>
<keyword evidence="4" id="KW-0812">Transmembrane</keyword>
<keyword evidence="5" id="KW-0732">Signal</keyword>
<evidence type="ECO:0000256" key="1">
    <source>
        <dbReference type="ARBA" id="ARBA00004236"/>
    </source>
</evidence>
<keyword evidence="3 4" id="KW-0472">Membrane</keyword>
<dbReference type="InterPro" id="IPR017896">
    <property type="entry name" value="4Fe4S_Fe-S-bd"/>
</dbReference>
<feature type="domain" description="FMN-binding" evidence="6">
    <location>
        <begin position="77"/>
        <end position="176"/>
    </location>
</feature>
<accession>A0ABT8SEX9</accession>
<evidence type="ECO:0000259" key="6">
    <source>
        <dbReference type="SMART" id="SM00900"/>
    </source>
</evidence>
<feature type="transmembrane region" description="Helical" evidence="4">
    <location>
        <begin position="405"/>
        <end position="423"/>
    </location>
</feature>
<feature type="transmembrane region" description="Helical" evidence="4">
    <location>
        <begin position="542"/>
        <end position="562"/>
    </location>
</feature>
<dbReference type="EMBL" id="JAUKVY010000041">
    <property type="protein sequence ID" value="MDO1537475.1"/>
    <property type="molecule type" value="Genomic_DNA"/>
</dbReference>
<dbReference type="SMART" id="SM00900">
    <property type="entry name" value="FMN_bind"/>
    <property type="match status" value="1"/>
</dbReference>
<feature type="transmembrane region" description="Helical" evidence="4">
    <location>
        <begin position="582"/>
        <end position="600"/>
    </location>
</feature>
<comment type="subcellular location">
    <subcellularLocation>
        <location evidence="1">Cell membrane</location>
    </subcellularLocation>
</comment>
<evidence type="ECO:0000256" key="4">
    <source>
        <dbReference type="SAM" id="Phobius"/>
    </source>
</evidence>
<proteinExistence type="predicted"/>
<dbReference type="InterPro" id="IPR007329">
    <property type="entry name" value="FMN-bd"/>
</dbReference>
<evidence type="ECO:0000313" key="7">
    <source>
        <dbReference type="EMBL" id="MDO1537475.1"/>
    </source>
</evidence>
<keyword evidence="2" id="KW-1003">Cell membrane</keyword>
<protein>
    <submittedName>
        <fullName evidence="7">4Fe-4S binding protein</fullName>
    </submittedName>
</protein>
<evidence type="ECO:0000256" key="3">
    <source>
        <dbReference type="ARBA" id="ARBA00023136"/>
    </source>
</evidence>
<dbReference type="Pfam" id="PF12801">
    <property type="entry name" value="Fer4_5"/>
    <property type="match status" value="2"/>
</dbReference>
<dbReference type="PANTHER" id="PTHR30224:SF4">
    <property type="entry name" value="ELECTRON TRANSPORT PROTEIN YCCM-RELATED"/>
    <property type="match status" value="1"/>
</dbReference>
<feature type="signal peptide" evidence="5">
    <location>
        <begin position="1"/>
        <end position="22"/>
    </location>
</feature>
<comment type="caution">
    <text evidence="7">The sequence shown here is derived from an EMBL/GenBank/DDBJ whole genome shotgun (WGS) entry which is preliminary data.</text>
</comment>
<feature type="transmembrane region" description="Helical" evidence="4">
    <location>
        <begin position="443"/>
        <end position="467"/>
    </location>
</feature>
<dbReference type="Proteomes" id="UP001169027">
    <property type="component" value="Unassembled WGS sequence"/>
</dbReference>